<dbReference type="EMBL" id="JBHSQV010000062">
    <property type="protein sequence ID" value="MFC5986380.1"/>
    <property type="molecule type" value="Genomic_DNA"/>
</dbReference>
<comment type="caution">
    <text evidence="1">The sequence shown here is derived from an EMBL/GenBank/DDBJ whole genome shotgun (WGS) entry which is preliminary data.</text>
</comment>
<organism evidence="1 2">
    <name type="scientific">Marinicrinis lubricantis</name>
    <dbReference type="NCBI Taxonomy" id="2086470"/>
    <lineage>
        <taxon>Bacteria</taxon>
        <taxon>Bacillati</taxon>
        <taxon>Bacillota</taxon>
        <taxon>Bacilli</taxon>
        <taxon>Bacillales</taxon>
        <taxon>Paenibacillaceae</taxon>
    </lineage>
</organism>
<accession>A0ABW1IMW9</accession>
<keyword evidence="2" id="KW-1185">Reference proteome</keyword>
<gene>
    <name evidence="1" type="ORF">ACFPXP_08035</name>
</gene>
<evidence type="ECO:0000313" key="2">
    <source>
        <dbReference type="Proteomes" id="UP001596250"/>
    </source>
</evidence>
<sequence length="97" mass="11182">MYADRTYTQIDIAVAIFNGQIIEGYSCEDNRKRQSRTYELATPSRLILGKDLRGDWFIVVVGLISSKRFKVVTCYPPSHRHLQLIKTIESDGNFLEN</sequence>
<name>A0ABW1IMW9_9BACL</name>
<evidence type="ECO:0000313" key="1">
    <source>
        <dbReference type="EMBL" id="MFC5986380.1"/>
    </source>
</evidence>
<dbReference type="InterPro" id="IPR025354">
    <property type="entry name" value="DUF4258"/>
</dbReference>
<reference evidence="2" key="1">
    <citation type="journal article" date="2019" name="Int. J. Syst. Evol. Microbiol.">
        <title>The Global Catalogue of Microorganisms (GCM) 10K type strain sequencing project: providing services to taxonomists for standard genome sequencing and annotation.</title>
        <authorList>
            <consortium name="The Broad Institute Genomics Platform"/>
            <consortium name="The Broad Institute Genome Sequencing Center for Infectious Disease"/>
            <person name="Wu L."/>
            <person name="Ma J."/>
        </authorList>
    </citation>
    <scope>NUCLEOTIDE SEQUENCE [LARGE SCALE GENOMIC DNA]</scope>
    <source>
        <strain evidence="2">CCM 8749</strain>
    </source>
</reference>
<dbReference type="RefSeq" id="WP_379893718.1">
    <property type="nucleotide sequence ID" value="NZ_CBCSCT010000157.1"/>
</dbReference>
<protein>
    <submittedName>
        <fullName evidence="1">DUF4258 domain-containing protein</fullName>
    </submittedName>
</protein>
<dbReference type="Pfam" id="PF14076">
    <property type="entry name" value="DUF4258"/>
    <property type="match status" value="1"/>
</dbReference>
<dbReference type="Proteomes" id="UP001596250">
    <property type="component" value="Unassembled WGS sequence"/>
</dbReference>
<proteinExistence type="predicted"/>